<dbReference type="InterPro" id="IPR050664">
    <property type="entry name" value="Octanoyltrans_LipM/LipL"/>
</dbReference>
<dbReference type="Gene3D" id="3.30.930.10">
    <property type="entry name" value="Bira Bifunctional Protein, Domain 2"/>
    <property type="match status" value="1"/>
</dbReference>
<dbReference type="InterPro" id="IPR045864">
    <property type="entry name" value="aa-tRNA-synth_II/BPL/LPL"/>
</dbReference>
<evidence type="ECO:0000313" key="3">
    <source>
        <dbReference type="Proteomes" id="UP000000496"/>
    </source>
</evidence>
<proteinExistence type="predicted"/>
<dbReference type="InterPro" id="IPR004143">
    <property type="entry name" value="BPL_LPL_catalytic"/>
</dbReference>
<accession>F8L4P7</accession>
<reference key="1">
    <citation type="journal article" date="2011" name="Mol. Biol. Evol.">
        <title>Unity in variety -- the pan-genome of the Chlamydiae.</title>
        <authorList>
            <person name="Collingro A."/>
            <person name="Tischler P."/>
            <person name="Weinmaier T."/>
            <person name="Penz T."/>
            <person name="Heinz E."/>
            <person name="Brunham R.C."/>
            <person name="Read T.D."/>
            <person name="Bavoil P.M."/>
            <person name="Sachse K."/>
            <person name="Kahane S."/>
            <person name="Friedman M.G."/>
            <person name="Rattei T."/>
            <person name="Myers G.S.A."/>
            <person name="Horn M."/>
        </authorList>
    </citation>
    <scope>NUCLEOTIDE SEQUENCE</scope>
    <source>
        <strain>Z</strain>
    </source>
</reference>
<dbReference type="eggNOG" id="COG0095">
    <property type="taxonomic scope" value="Bacteria"/>
</dbReference>
<feature type="domain" description="BPL/LPL catalytic" evidence="1">
    <location>
        <begin position="28"/>
        <end position="236"/>
    </location>
</feature>
<dbReference type="OrthoDB" id="9787898at2"/>
<organism evidence="2 3">
    <name type="scientific">Simkania negevensis (strain ATCC VR-1471 / DSM 27360 / Z)</name>
    <dbReference type="NCBI Taxonomy" id="331113"/>
    <lineage>
        <taxon>Bacteria</taxon>
        <taxon>Pseudomonadati</taxon>
        <taxon>Chlamydiota</taxon>
        <taxon>Chlamydiia</taxon>
        <taxon>Parachlamydiales</taxon>
        <taxon>Simkaniaceae</taxon>
        <taxon>Simkania</taxon>
    </lineage>
</organism>
<dbReference type="RefSeq" id="WP_013942799.1">
    <property type="nucleotide sequence ID" value="NC_015713.1"/>
</dbReference>
<dbReference type="STRING" id="331113.SNE_A04550"/>
<dbReference type="EMBL" id="FR872582">
    <property type="protein sequence ID" value="CCB88332.1"/>
    <property type="molecule type" value="Genomic_DNA"/>
</dbReference>
<keyword evidence="3" id="KW-1185">Reference proteome</keyword>
<dbReference type="Proteomes" id="UP000000496">
    <property type="component" value="Chromosome gsn.131"/>
</dbReference>
<dbReference type="KEGG" id="sng:SNE_A04550"/>
<dbReference type="PANTHER" id="PTHR43679">
    <property type="entry name" value="OCTANOYLTRANSFERASE LIPM-RELATED"/>
    <property type="match status" value="1"/>
</dbReference>
<dbReference type="PROSITE" id="PS51733">
    <property type="entry name" value="BPL_LPL_CATALYTIC"/>
    <property type="match status" value="1"/>
</dbReference>
<name>F8L4P7_SIMNZ</name>
<dbReference type="SUPFAM" id="SSF55681">
    <property type="entry name" value="Class II aaRS and biotin synthetases"/>
    <property type="match status" value="1"/>
</dbReference>
<sequence>MWKVLDTGVASAQKNMDLDAKLLEEMRLDDPPLLHLYEWEQDSGTYGYFLKPNQYLDLSKAEKWGLSLARRPTGGGIVFHVCDLAFSALVPAGFPAFSLNTLDNYNFINNGVKKAVKKFFKQSKAPELLPSEPTPLDESSRHFCMAKPTIYDVMLQGKKIAGAAQRRVKQGYLHQGSIAIALPQKIFLQDVLLPGTQVLEAMEQNTFSILGRDYTLADLQEVRQELRALLIESLTV</sequence>
<evidence type="ECO:0000313" key="2">
    <source>
        <dbReference type="EMBL" id="CCB88332.1"/>
    </source>
</evidence>
<evidence type="ECO:0000259" key="1">
    <source>
        <dbReference type="PROSITE" id="PS51733"/>
    </source>
</evidence>
<protein>
    <recommendedName>
        <fullName evidence="1">BPL/LPL catalytic domain-containing protein</fullName>
    </recommendedName>
</protein>
<gene>
    <name evidence="2" type="ordered locus">SNE_A04550</name>
</gene>
<dbReference type="PANTHER" id="PTHR43679:SF2">
    <property type="entry name" value="OCTANOYL-[GCVH]:PROTEIN N-OCTANOYLTRANSFERASE"/>
    <property type="match status" value="1"/>
</dbReference>
<dbReference type="AlphaFoldDB" id="F8L4P7"/>
<reference evidence="2 3" key="2">
    <citation type="journal article" date="2011" name="Mol. Biol. Evol.">
        <title>Unity in variety--the pan-genome of the Chlamydiae.</title>
        <authorList>
            <person name="Collingro A."/>
            <person name="Tischler P."/>
            <person name="Weinmaier T."/>
            <person name="Penz T."/>
            <person name="Heinz E."/>
            <person name="Brunham R.C."/>
            <person name="Read T.D."/>
            <person name="Bavoil P.M."/>
            <person name="Sachse K."/>
            <person name="Kahane S."/>
            <person name="Friedman M.G."/>
            <person name="Rattei T."/>
            <person name="Myers G.S."/>
            <person name="Horn M."/>
        </authorList>
    </citation>
    <scope>NUCLEOTIDE SEQUENCE [LARGE SCALE GENOMIC DNA]</scope>
    <source>
        <strain evidence="3">ATCC VR-1471 / Z</strain>
    </source>
</reference>
<dbReference type="Pfam" id="PF21948">
    <property type="entry name" value="LplA-B_cat"/>
    <property type="match status" value="1"/>
</dbReference>
<dbReference type="HOGENOM" id="CLU_022986_7_0_0"/>